<dbReference type="STRING" id="1450648.CLORY_26110"/>
<evidence type="ECO:0000256" key="3">
    <source>
        <dbReference type="ARBA" id="ARBA00022840"/>
    </source>
</evidence>
<dbReference type="InterPro" id="IPR003439">
    <property type="entry name" value="ABC_transporter-like_ATP-bd"/>
</dbReference>
<accession>A0A1V4ILG4</accession>
<keyword evidence="6" id="KW-1185">Reference proteome</keyword>
<dbReference type="Pfam" id="PF00005">
    <property type="entry name" value="ABC_tran"/>
    <property type="match status" value="1"/>
</dbReference>
<dbReference type="GO" id="GO:0005886">
    <property type="term" value="C:plasma membrane"/>
    <property type="evidence" value="ECO:0007669"/>
    <property type="project" value="TreeGrafter"/>
</dbReference>
<dbReference type="PROSITE" id="PS00211">
    <property type="entry name" value="ABC_TRANSPORTER_1"/>
    <property type="match status" value="1"/>
</dbReference>
<evidence type="ECO:0000313" key="5">
    <source>
        <dbReference type="EMBL" id="OPJ60743.1"/>
    </source>
</evidence>
<gene>
    <name evidence="5" type="primary">lolD_5</name>
    <name evidence="5" type="ORF">CLORY_26110</name>
</gene>
<dbReference type="InterPro" id="IPR015854">
    <property type="entry name" value="ABC_transpr_LolD-like"/>
</dbReference>
<dbReference type="PANTHER" id="PTHR24220">
    <property type="entry name" value="IMPORT ATP-BINDING PROTEIN"/>
    <property type="match status" value="1"/>
</dbReference>
<evidence type="ECO:0000259" key="4">
    <source>
        <dbReference type="PROSITE" id="PS50893"/>
    </source>
</evidence>
<dbReference type="AlphaFoldDB" id="A0A1V4ILG4"/>
<dbReference type="Proteomes" id="UP000190080">
    <property type="component" value="Unassembled WGS sequence"/>
</dbReference>
<dbReference type="GO" id="GO:0022857">
    <property type="term" value="F:transmembrane transporter activity"/>
    <property type="evidence" value="ECO:0007669"/>
    <property type="project" value="TreeGrafter"/>
</dbReference>
<keyword evidence="5" id="KW-0449">Lipoprotein</keyword>
<feature type="domain" description="ABC transporter" evidence="4">
    <location>
        <begin position="2"/>
        <end position="221"/>
    </location>
</feature>
<dbReference type="SUPFAM" id="SSF52540">
    <property type="entry name" value="P-loop containing nucleoside triphosphate hydrolases"/>
    <property type="match status" value="1"/>
</dbReference>
<evidence type="ECO:0000256" key="1">
    <source>
        <dbReference type="ARBA" id="ARBA00022448"/>
    </source>
</evidence>
<evidence type="ECO:0000256" key="2">
    <source>
        <dbReference type="ARBA" id="ARBA00022741"/>
    </source>
</evidence>
<keyword evidence="5" id="KW-0378">Hydrolase</keyword>
<keyword evidence="3 5" id="KW-0067">ATP-binding</keyword>
<dbReference type="FunFam" id="3.40.50.300:FF:000032">
    <property type="entry name" value="Export ABC transporter ATP-binding protein"/>
    <property type="match status" value="1"/>
</dbReference>
<dbReference type="InterPro" id="IPR027417">
    <property type="entry name" value="P-loop_NTPase"/>
</dbReference>
<organism evidence="5 6">
    <name type="scientific">Clostridium oryzae</name>
    <dbReference type="NCBI Taxonomy" id="1450648"/>
    <lineage>
        <taxon>Bacteria</taxon>
        <taxon>Bacillati</taxon>
        <taxon>Bacillota</taxon>
        <taxon>Clostridia</taxon>
        <taxon>Eubacteriales</taxon>
        <taxon>Clostridiaceae</taxon>
        <taxon>Clostridium</taxon>
    </lineage>
</organism>
<dbReference type="EC" id="3.6.3.-" evidence="5"/>
<dbReference type="PROSITE" id="PS50893">
    <property type="entry name" value="ABC_TRANSPORTER_2"/>
    <property type="match status" value="1"/>
</dbReference>
<protein>
    <submittedName>
        <fullName evidence="5">Lipoprotein-releasing system ATP-binding protein LolD</fullName>
        <ecNumber evidence="5">3.6.3.-</ecNumber>
    </submittedName>
</protein>
<dbReference type="InterPro" id="IPR017911">
    <property type="entry name" value="MacB-like_ATP-bd"/>
</dbReference>
<dbReference type="RefSeq" id="WP_079425146.1">
    <property type="nucleotide sequence ID" value="NZ_MZGV01000028.1"/>
</dbReference>
<dbReference type="GO" id="GO:0005524">
    <property type="term" value="F:ATP binding"/>
    <property type="evidence" value="ECO:0007669"/>
    <property type="project" value="UniProtKB-KW"/>
</dbReference>
<dbReference type="SMART" id="SM00382">
    <property type="entry name" value="AAA"/>
    <property type="match status" value="1"/>
</dbReference>
<comment type="caution">
    <text evidence="5">The sequence shown here is derived from an EMBL/GenBank/DDBJ whole genome shotgun (WGS) entry which is preliminary data.</text>
</comment>
<dbReference type="CDD" id="cd03255">
    <property type="entry name" value="ABC_MJ0796_LolCDE_FtsE"/>
    <property type="match status" value="1"/>
</dbReference>
<dbReference type="Gene3D" id="3.40.50.300">
    <property type="entry name" value="P-loop containing nucleotide triphosphate hydrolases"/>
    <property type="match status" value="1"/>
</dbReference>
<dbReference type="GO" id="GO:0098796">
    <property type="term" value="C:membrane protein complex"/>
    <property type="evidence" value="ECO:0007669"/>
    <property type="project" value="UniProtKB-ARBA"/>
</dbReference>
<keyword evidence="1" id="KW-0813">Transport</keyword>
<name>A0A1V4ILG4_9CLOT</name>
<dbReference type="InterPro" id="IPR017871">
    <property type="entry name" value="ABC_transporter-like_CS"/>
</dbReference>
<keyword evidence="2" id="KW-0547">Nucleotide-binding</keyword>
<dbReference type="EMBL" id="MZGV01000028">
    <property type="protein sequence ID" value="OPJ60743.1"/>
    <property type="molecule type" value="Genomic_DNA"/>
</dbReference>
<proteinExistence type="predicted"/>
<sequence>MISIRNVRKDFVKGDVKQLVLKNINLSIADGDFVTIMGPSGGGKSTLLYLLALLDTPTTGDICIDNNNMGKLSEKAIEAFRGKNIGLIFQNANLISALTPLENLIIAMKDKSSYREKKRKGESLLEKVGLQHKKNSNSASLSGGEAQRVAVVRALVNNPRIILCDEPTGALDSVNSKRVIELLMNIRKETGCTLIIVTHDKDIGALGERKIILKDGEISELS</sequence>
<dbReference type="InterPro" id="IPR003593">
    <property type="entry name" value="AAA+_ATPase"/>
</dbReference>
<dbReference type="GO" id="GO:0016887">
    <property type="term" value="F:ATP hydrolysis activity"/>
    <property type="evidence" value="ECO:0007669"/>
    <property type="project" value="InterPro"/>
</dbReference>
<dbReference type="OrthoDB" id="9791546at2"/>
<evidence type="ECO:0000313" key="6">
    <source>
        <dbReference type="Proteomes" id="UP000190080"/>
    </source>
</evidence>
<reference evidence="5 6" key="1">
    <citation type="submission" date="2017-03" db="EMBL/GenBank/DDBJ databases">
        <title>Genome sequence of Clostridium oryzae DSM 28571.</title>
        <authorList>
            <person name="Poehlein A."/>
            <person name="Daniel R."/>
        </authorList>
    </citation>
    <scope>NUCLEOTIDE SEQUENCE [LARGE SCALE GENOMIC DNA]</scope>
    <source>
        <strain evidence="5 6">DSM 28571</strain>
    </source>
</reference>